<dbReference type="SUPFAM" id="SSF51735">
    <property type="entry name" value="NAD(P)-binding Rossmann-fold domains"/>
    <property type="match status" value="1"/>
</dbReference>
<evidence type="ECO:0000313" key="5">
    <source>
        <dbReference type="Proteomes" id="UP000700732"/>
    </source>
</evidence>
<proteinExistence type="inferred from homology"/>
<dbReference type="Pfam" id="PF08338">
    <property type="entry name" value="DUF1731"/>
    <property type="match status" value="1"/>
</dbReference>
<dbReference type="RefSeq" id="WP_186741625.1">
    <property type="nucleotide sequence ID" value="NZ_VFIA01000058.1"/>
</dbReference>
<sequence>MQNNTLEKHHILLTGGNGLVGKPLTQALLEQGHRVSHLSRTPSVIPGVTVFGWNVPDQQIDAHCLDGVDTIIHLAGADIAAESWTPARKQEISRSRTESIRLLYRLMGERPHVVSSVISASGIAFYGDRSDEILTEQSDPTSDFLGSICREWEAAVGEGKDLGLRIVTFRTGVVLTEAGGALPSLAPMVQSGFGAAVGSGRQWVPWIHLQDVVGLYCLGVEDGSLNGVFNQTAPELITNLQLMKALARQLHKPLWMPAIHAFMLKLKMGERSAFVLNSTRAVPQQQLQQRYRYEYPTIDEALAEIYP</sequence>
<comment type="caution">
    <text evidence="4">The sequence shown here is derived from an EMBL/GenBank/DDBJ whole genome shotgun (WGS) entry which is preliminary data.</text>
</comment>
<evidence type="ECO:0000259" key="3">
    <source>
        <dbReference type="Pfam" id="PF08338"/>
    </source>
</evidence>
<dbReference type="InterPro" id="IPR010099">
    <property type="entry name" value="SDR39U1"/>
</dbReference>
<reference evidence="4 5" key="1">
    <citation type="submission" date="2019-06" db="EMBL/GenBank/DDBJ databases">
        <title>Spirosoma utsteinense sp. nov. isolated from Antarctic ice-free soils.</title>
        <authorList>
            <person name="Tahon G."/>
        </authorList>
    </citation>
    <scope>NUCLEOTIDE SEQUENCE [LARGE SCALE GENOMIC DNA]</scope>
    <source>
        <strain evidence="4 5">LMG 31447</strain>
    </source>
</reference>
<dbReference type="InterPro" id="IPR001509">
    <property type="entry name" value="Epimerase_deHydtase"/>
</dbReference>
<feature type="domain" description="DUF1731" evidence="3">
    <location>
        <begin position="261"/>
        <end position="305"/>
    </location>
</feature>
<dbReference type="PANTHER" id="PTHR11092">
    <property type="entry name" value="SUGAR NUCLEOTIDE EPIMERASE RELATED"/>
    <property type="match status" value="1"/>
</dbReference>
<name>A0ABR6WE21_9BACT</name>
<evidence type="ECO:0000313" key="4">
    <source>
        <dbReference type="EMBL" id="MBC3794781.1"/>
    </source>
</evidence>
<dbReference type="EMBL" id="VFIA01000058">
    <property type="protein sequence ID" value="MBC3794781.1"/>
    <property type="molecule type" value="Genomic_DNA"/>
</dbReference>
<gene>
    <name evidence="4" type="ORF">FH603_5313</name>
</gene>
<dbReference type="InterPro" id="IPR013549">
    <property type="entry name" value="DUF1731"/>
</dbReference>
<dbReference type="Gene3D" id="3.40.50.720">
    <property type="entry name" value="NAD(P)-binding Rossmann-like Domain"/>
    <property type="match status" value="1"/>
</dbReference>
<dbReference type="Proteomes" id="UP000700732">
    <property type="component" value="Unassembled WGS sequence"/>
</dbReference>
<organism evidence="4 5">
    <name type="scientific">Spirosoma utsteinense</name>
    <dbReference type="NCBI Taxonomy" id="2585773"/>
    <lineage>
        <taxon>Bacteria</taxon>
        <taxon>Pseudomonadati</taxon>
        <taxon>Bacteroidota</taxon>
        <taxon>Cytophagia</taxon>
        <taxon>Cytophagales</taxon>
        <taxon>Cytophagaceae</taxon>
        <taxon>Spirosoma</taxon>
    </lineage>
</organism>
<evidence type="ECO:0008006" key="6">
    <source>
        <dbReference type="Google" id="ProtNLM"/>
    </source>
</evidence>
<comment type="similarity">
    <text evidence="1">Belongs to the NAD(P)-dependent epimerase/dehydratase family. SDR39U1 subfamily.</text>
</comment>
<feature type="domain" description="NAD-dependent epimerase/dehydratase" evidence="2">
    <location>
        <begin position="11"/>
        <end position="222"/>
    </location>
</feature>
<keyword evidence="5" id="KW-1185">Reference proteome</keyword>
<dbReference type="NCBIfam" id="TIGR01777">
    <property type="entry name" value="yfcH"/>
    <property type="match status" value="1"/>
</dbReference>
<dbReference type="InterPro" id="IPR036291">
    <property type="entry name" value="NAD(P)-bd_dom_sf"/>
</dbReference>
<dbReference type="PANTHER" id="PTHR11092:SF0">
    <property type="entry name" value="EPIMERASE FAMILY PROTEIN SDR39U1"/>
    <property type="match status" value="1"/>
</dbReference>
<accession>A0ABR6WE21</accession>
<evidence type="ECO:0000259" key="2">
    <source>
        <dbReference type="Pfam" id="PF01370"/>
    </source>
</evidence>
<dbReference type="Pfam" id="PF01370">
    <property type="entry name" value="Epimerase"/>
    <property type="match status" value="1"/>
</dbReference>
<evidence type="ECO:0000256" key="1">
    <source>
        <dbReference type="ARBA" id="ARBA00009353"/>
    </source>
</evidence>
<protein>
    <recommendedName>
        <fullName evidence="6">TIGR01777 family protein</fullName>
    </recommendedName>
</protein>